<dbReference type="OrthoDB" id="5864210at2"/>
<sequence length="164" mass="18160">MSDIITYHDNIKAVIEATFPSLKTVAAYRIGEKLNTPALLYEVEQMDFGQRISNGKTPVNLNVALHCVLSAKTTNVELQVRSFATMVINMLKDEYFELPDDCEAPYNIQALPGEFKPGKDGFESFVVTFNQVLYVGDAEFDFSGVPVTEITFTSTDGDTTTLTP</sequence>
<gene>
    <name evidence="1" type="ordered locus">Tcr_0686</name>
</gene>
<dbReference type="KEGG" id="tcx:Tcr_0686"/>
<accession>Q31HU1</accession>
<reference evidence="1" key="1">
    <citation type="submission" date="2006-07" db="EMBL/GenBank/DDBJ databases">
        <title>Complete sequence of Thiomicrospira crunogena XCL-2.</title>
        <authorList>
            <consortium name="US DOE Joint Genome Institute"/>
            <person name="Copeland A."/>
            <person name="Lucas S."/>
            <person name="Lapidus A."/>
            <person name="Barry K."/>
            <person name="Detter J.C."/>
            <person name="Glavina del Rio T."/>
            <person name="Hammon N."/>
            <person name="Israni S."/>
            <person name="Dalin E."/>
            <person name="Tice H."/>
            <person name="Pitluck S."/>
            <person name="Chain P."/>
            <person name="Malfatti S."/>
            <person name="Shin M."/>
            <person name="Vergez L."/>
            <person name="Schmutz J."/>
            <person name="Larimer F."/>
            <person name="Land M."/>
            <person name="Hauser L."/>
            <person name="Kyrpides N."/>
            <person name="Lykidis A."/>
            <person name="Scott K.M."/>
            <person name="Sievert S."/>
            <person name="Kerfeld C."/>
            <person name="Freyermuth S."/>
            <person name="Dobrinski K."/>
            <person name="Boller A."/>
            <person name="Fitzpatrick K."/>
            <person name="Thoma P."/>
            <person name="Moore J."/>
            <person name="Richardson P."/>
        </authorList>
    </citation>
    <scope>NUCLEOTIDE SEQUENCE</scope>
    <source>
        <strain evidence="1">XCL-2</strain>
    </source>
</reference>
<proteinExistence type="predicted"/>
<evidence type="ECO:0000313" key="1">
    <source>
        <dbReference type="EMBL" id="ABB41282.1"/>
    </source>
</evidence>
<protein>
    <submittedName>
        <fullName evidence="1">Uncharacterized protein</fullName>
    </submittedName>
</protein>
<dbReference type="AlphaFoldDB" id="Q31HU1"/>
<dbReference type="STRING" id="317025.Tcr_0686"/>
<dbReference type="HOGENOM" id="CLU_1618238_0_0_6"/>
<dbReference type="EMBL" id="CP000109">
    <property type="protein sequence ID" value="ABB41282.1"/>
    <property type="molecule type" value="Genomic_DNA"/>
</dbReference>
<organism evidence="1">
    <name type="scientific">Hydrogenovibrio crunogenus (strain DSM 25203 / XCL-2)</name>
    <name type="common">Thiomicrospira crunogena</name>
    <dbReference type="NCBI Taxonomy" id="317025"/>
    <lineage>
        <taxon>Bacteria</taxon>
        <taxon>Pseudomonadati</taxon>
        <taxon>Pseudomonadota</taxon>
        <taxon>Gammaproteobacteria</taxon>
        <taxon>Thiotrichales</taxon>
        <taxon>Piscirickettsiaceae</taxon>
        <taxon>Hydrogenovibrio</taxon>
    </lineage>
</organism>
<name>Q31HU1_HYDCU</name>